<comment type="similarity">
    <text evidence="1">Belongs to the transglycosylase Slt family.</text>
</comment>
<organism evidence="7 8">
    <name type="scientific">Paracoccus lutimaris</name>
    <dbReference type="NCBI Taxonomy" id="1490030"/>
    <lineage>
        <taxon>Bacteria</taxon>
        <taxon>Pseudomonadati</taxon>
        <taxon>Pseudomonadota</taxon>
        <taxon>Alphaproteobacteria</taxon>
        <taxon>Rhodobacterales</taxon>
        <taxon>Paracoccaceae</taxon>
        <taxon>Paracoccus</taxon>
    </lineage>
</organism>
<dbReference type="PANTHER" id="PTHR37423">
    <property type="entry name" value="SOLUBLE LYTIC MUREIN TRANSGLYCOSYLASE-RELATED"/>
    <property type="match status" value="1"/>
</dbReference>
<feature type="region of interest" description="Disordered" evidence="4">
    <location>
        <begin position="719"/>
        <end position="739"/>
    </location>
</feature>
<comment type="similarity">
    <text evidence="2">Belongs to the virb1 family.</text>
</comment>
<evidence type="ECO:0000256" key="4">
    <source>
        <dbReference type="SAM" id="MobiDB-lite"/>
    </source>
</evidence>
<dbReference type="InterPro" id="IPR008939">
    <property type="entry name" value="Lytic_TGlycosylase_superhlx_U"/>
</dbReference>
<evidence type="ECO:0000256" key="1">
    <source>
        <dbReference type="ARBA" id="ARBA00007734"/>
    </source>
</evidence>
<dbReference type="Pfam" id="PF01464">
    <property type="entry name" value="SLT"/>
    <property type="match status" value="1"/>
</dbReference>
<dbReference type="Proteomes" id="UP000253345">
    <property type="component" value="Unassembled WGS sequence"/>
</dbReference>
<evidence type="ECO:0000313" key="8">
    <source>
        <dbReference type="Proteomes" id="UP000253345"/>
    </source>
</evidence>
<feature type="signal peptide" evidence="5">
    <location>
        <begin position="1"/>
        <end position="39"/>
    </location>
</feature>
<feature type="domain" description="Transglycosylase SLT" evidence="6">
    <location>
        <begin position="508"/>
        <end position="611"/>
    </location>
</feature>
<keyword evidence="8" id="KW-1185">Reference proteome</keyword>
<feature type="compositionally biased region" description="Low complexity" evidence="4">
    <location>
        <begin position="719"/>
        <end position="731"/>
    </location>
</feature>
<gene>
    <name evidence="7" type="ORF">DFP89_10624</name>
</gene>
<dbReference type="AlphaFoldDB" id="A0A368Z0J9"/>
<reference evidence="7 8" key="1">
    <citation type="submission" date="2018-07" db="EMBL/GenBank/DDBJ databases">
        <title>Genomic Encyclopedia of Type Strains, Phase III (KMG-III): the genomes of soil and plant-associated and newly described type strains.</title>
        <authorList>
            <person name="Whitman W."/>
        </authorList>
    </citation>
    <scope>NUCLEOTIDE SEQUENCE [LARGE SCALE GENOMIC DNA]</scope>
    <source>
        <strain evidence="7 8">CECT 8525</strain>
    </source>
</reference>
<dbReference type="CDD" id="cd13401">
    <property type="entry name" value="Slt70-like"/>
    <property type="match status" value="1"/>
</dbReference>
<dbReference type="EMBL" id="QPJL01000006">
    <property type="protein sequence ID" value="RCW85006.1"/>
    <property type="molecule type" value="Genomic_DNA"/>
</dbReference>
<evidence type="ECO:0000256" key="5">
    <source>
        <dbReference type="SAM" id="SignalP"/>
    </source>
</evidence>
<feature type="chain" id="PRO_5016605429" evidence="5">
    <location>
        <begin position="40"/>
        <end position="739"/>
    </location>
</feature>
<comment type="caution">
    <text evidence="7">The sequence shown here is derived from an EMBL/GenBank/DDBJ whole genome shotgun (WGS) entry which is preliminary data.</text>
</comment>
<dbReference type="SUPFAM" id="SSF53955">
    <property type="entry name" value="Lysozyme-like"/>
    <property type="match status" value="1"/>
</dbReference>
<dbReference type="GO" id="GO:0004553">
    <property type="term" value="F:hydrolase activity, hydrolyzing O-glycosyl compounds"/>
    <property type="evidence" value="ECO:0007669"/>
    <property type="project" value="InterPro"/>
</dbReference>
<accession>A0A368Z0J9</accession>
<evidence type="ECO:0000313" key="7">
    <source>
        <dbReference type="EMBL" id="RCW85006.1"/>
    </source>
</evidence>
<dbReference type="Gene3D" id="1.10.530.10">
    <property type="match status" value="1"/>
</dbReference>
<keyword evidence="3 5" id="KW-0732">Signal</keyword>
<sequence length="739" mass="79226">MHPPAEFRTSEIMTSSLRDRIIGPLAAALLALSTAPALAEDAAQIGRALAAASMRDWPVAEAEAARSGPMALDLVLWQRLRAGQGTWPEYRDFAARHGDWPGLALFYKRGDAVLRADLPPAEVIGWFGARRPDTLNGALALIGALQATDPAAAKAEIARFWTEQALNKAEADIFVAAYGADIAGLHDARLARLLDLGEWQAAQVALPLATPAGQALGKARLALQSGQGGVDKLILSLPEAQQQDAGLALDRFRWRVWAKMPELARDLMLERSTSPEALRDPAAWAGKRADYARLALRQGDWALAEKLAAGHFMLPGSDEFIDLEWLAGYAALRGGAPDRALARFKALEAGVTSPISVSRALYWQGRALEAQGHAARAEAAYRRAADYKSAWYGQLAGEKLGQPLDFATLGGQRAGGSLPEWRGSSLRENPVWQAGVWLIAAGEPDQGQRFLLHLAETATPEDIGRMARMMLDMRLPWHALRLAKAAAAKGAVYPDAYFPLTGLETDDLGLPPELVMAIARRESEFNHTVSSHAGALGLMQVMPDTARSMARKIGEPFDQRRLTRDAAYNARLGAAYLAGLRERFGPSVALVAAGYNAGPGRSARWLGEFGDLRGEVDPVDWVEMIPFDETRNYVMRVAEALPVYRARIQGRPVPLVPTWDLTGGGVKPAPEALRIQLARSARPLPGPRALAYFAAGGVLAEVLGPVPAVPLDQAAADPAAAGGAITPTRPARAGASATR</sequence>
<dbReference type="InterPro" id="IPR023346">
    <property type="entry name" value="Lysozyme-like_dom_sf"/>
</dbReference>
<dbReference type="SUPFAM" id="SSF48435">
    <property type="entry name" value="Bacterial muramidases"/>
    <property type="match status" value="1"/>
</dbReference>
<evidence type="ECO:0000256" key="2">
    <source>
        <dbReference type="ARBA" id="ARBA00009387"/>
    </source>
</evidence>
<evidence type="ECO:0000256" key="3">
    <source>
        <dbReference type="ARBA" id="ARBA00022729"/>
    </source>
</evidence>
<name>A0A368Z0J9_9RHOB</name>
<dbReference type="InterPro" id="IPR008258">
    <property type="entry name" value="Transglycosylase_SLT_dom_1"/>
</dbReference>
<evidence type="ECO:0000259" key="6">
    <source>
        <dbReference type="Pfam" id="PF01464"/>
    </source>
</evidence>
<dbReference type="PANTHER" id="PTHR37423:SF2">
    <property type="entry name" value="MEMBRANE-BOUND LYTIC MUREIN TRANSGLYCOSYLASE C"/>
    <property type="match status" value="1"/>
</dbReference>
<dbReference type="GO" id="GO:0042597">
    <property type="term" value="C:periplasmic space"/>
    <property type="evidence" value="ECO:0007669"/>
    <property type="project" value="InterPro"/>
</dbReference>
<dbReference type="Gene3D" id="1.25.20.10">
    <property type="entry name" value="Bacterial muramidases"/>
    <property type="match status" value="1"/>
</dbReference>
<proteinExistence type="inferred from homology"/>
<protein>
    <submittedName>
        <fullName evidence="7">Soluble lytic murein transglycosylase</fullName>
    </submittedName>
</protein>